<dbReference type="NCBIfam" id="TIGR04393">
    <property type="entry name" value="rpt_T5SS_PEPC"/>
    <property type="match status" value="3"/>
</dbReference>
<reference evidence="2" key="1">
    <citation type="submission" date="2023-01" db="EMBL/GenBank/DDBJ databases">
        <title>Whole genome sequence of Paucibacter sp. S2-9 isolated from pond sediment.</title>
        <authorList>
            <person name="Jung J.Y."/>
        </authorList>
    </citation>
    <scope>NUCLEOTIDE SEQUENCE</scope>
    <source>
        <strain evidence="2">S2-9</strain>
    </source>
</reference>
<evidence type="ECO:0008006" key="4">
    <source>
        <dbReference type="Google" id="ProtNLM"/>
    </source>
</evidence>
<dbReference type="EMBL" id="CP116346">
    <property type="protein sequence ID" value="WIT13367.1"/>
    <property type="molecule type" value="Genomic_DNA"/>
</dbReference>
<evidence type="ECO:0000313" key="3">
    <source>
        <dbReference type="Proteomes" id="UP001177769"/>
    </source>
</evidence>
<name>A0AA95NHS8_9BURK</name>
<organism evidence="2 3">
    <name type="scientific">Paucibacter sediminis</name>
    <dbReference type="NCBI Taxonomy" id="3019553"/>
    <lineage>
        <taxon>Bacteria</taxon>
        <taxon>Pseudomonadati</taxon>
        <taxon>Pseudomonadota</taxon>
        <taxon>Betaproteobacteria</taxon>
        <taxon>Burkholderiales</taxon>
        <taxon>Sphaerotilaceae</taxon>
        <taxon>Roseateles</taxon>
    </lineage>
</organism>
<dbReference type="InterPro" id="IPR030895">
    <property type="entry name" value="T5SS_PEPC_rpt"/>
</dbReference>
<evidence type="ECO:0000313" key="2">
    <source>
        <dbReference type="EMBL" id="WIT13367.1"/>
    </source>
</evidence>
<gene>
    <name evidence="2" type="ORF">PFX98_07080</name>
</gene>
<dbReference type="AlphaFoldDB" id="A0AA95NHS8"/>
<accession>A0AA95NHS8</accession>
<sequence>MQGPCSRRRPRRRTGLAAALLLALIGLAPATQAVETKQSGDWFDAATWTPSMPGGADAATIKAGHTVTVQQAGAGARFAFVYGSLELSSVGPPATLSVEALYASGAAGQVWLSKGARLTSGSVTLNGSAGGPGLVSIDGGPGLVSIDGAATLDGSRASWANALGFDVGVGDGVYNGTVLLTNDARIGSRDTTVGGSDGVGLVDIKHSSWVNSNSFVVGSAGLATLYLHDHALVSDVTGVIGAGSSYYLSRNALLGNAIVDNSSWTHTGDFIIGGYGKAQLSALNGALISSQNAYIGREASAIANATLDGASWSNGGAFFVGYNGDGTLLIKSAASLSSVALDIGASKLGKGLVTVDGTTLALSQGLVVGNGLAGLTGDLYDGHASGQLNIRNGARVSSAWGEIGKWFGASGTVEVKGADAGGLPASWITGPLYIGERGSGTLRIAGGGLVQSAKTYLGQGLAGGGALYLDGTAAARGVLETEQIVRANGSIVFDGGVLRASVNQPSFLLNVAGVVVQAGGAHLDSNGHNLGVNTTLSGAGGLHKLGQGTLDLQGLAFLASVSTVEAGRLLVNGSFTGDVEVQAGAILGGSGSIAGAVHVLAGGVLAPGNSPGTLAVHGTVSLDPLGALQIELGPQSDLLLVQGDLVLSGVINFSGDAAFFAAGSLPSFLAYSGSLDHQGLRIGSLPDGVDRNAFVLDFSKPGLVGVAAAVPEPASAAMLLGGLMLLLLPRARRRLPRGWAPAP</sequence>
<dbReference type="RefSeq" id="WP_285234479.1">
    <property type="nucleotide sequence ID" value="NZ_CP116346.1"/>
</dbReference>
<keyword evidence="1" id="KW-0732">Signal</keyword>
<evidence type="ECO:0000256" key="1">
    <source>
        <dbReference type="SAM" id="SignalP"/>
    </source>
</evidence>
<dbReference type="Proteomes" id="UP001177769">
    <property type="component" value="Chromosome"/>
</dbReference>
<feature type="signal peptide" evidence="1">
    <location>
        <begin position="1"/>
        <end position="33"/>
    </location>
</feature>
<feature type="chain" id="PRO_5041682899" description="PEP-CTERM sorting domain-containing protein" evidence="1">
    <location>
        <begin position="34"/>
        <end position="743"/>
    </location>
</feature>
<proteinExistence type="predicted"/>
<protein>
    <recommendedName>
        <fullName evidence="4">PEP-CTERM sorting domain-containing protein</fullName>
    </recommendedName>
</protein>
<dbReference type="KEGG" id="pais:PFX98_07080"/>
<keyword evidence="3" id="KW-1185">Reference proteome</keyword>